<reference evidence="2" key="1">
    <citation type="submission" date="2009-10" db="EMBL/GenBank/DDBJ databases">
        <title>Diversity of trophic interactions inside an arsenic-rich microbial ecosystem.</title>
        <authorList>
            <person name="Bertin P.N."/>
            <person name="Heinrich-Salmeron A."/>
            <person name="Pelletier E."/>
            <person name="Goulhen-Chollet F."/>
            <person name="Arsene-Ploetze F."/>
            <person name="Gallien S."/>
            <person name="Calteau A."/>
            <person name="Vallenet D."/>
            <person name="Casiot C."/>
            <person name="Chane-Woon-Ming B."/>
            <person name="Giloteaux L."/>
            <person name="Barakat M."/>
            <person name="Bonnefoy V."/>
            <person name="Bruneel O."/>
            <person name="Chandler M."/>
            <person name="Cleiss J."/>
            <person name="Duran R."/>
            <person name="Elbaz-Poulichet F."/>
            <person name="Fonknechten N."/>
            <person name="Lauga B."/>
            <person name="Mornico D."/>
            <person name="Ortet P."/>
            <person name="Schaeffer C."/>
            <person name="Siguier P."/>
            <person name="Alexander Thil Smith A."/>
            <person name="Van Dorsselaer A."/>
            <person name="Weissenbach J."/>
            <person name="Medigue C."/>
            <person name="Le Paslier D."/>
        </authorList>
    </citation>
    <scope>NUCLEOTIDE SEQUENCE</scope>
</reference>
<dbReference type="AlphaFoldDB" id="E6PSB8"/>
<proteinExistence type="predicted"/>
<organism evidence="2">
    <name type="scientific">mine drainage metagenome</name>
    <dbReference type="NCBI Taxonomy" id="410659"/>
    <lineage>
        <taxon>unclassified sequences</taxon>
        <taxon>metagenomes</taxon>
        <taxon>ecological metagenomes</taxon>
    </lineage>
</organism>
<protein>
    <submittedName>
        <fullName evidence="2">Uncharacterized protein</fullName>
    </submittedName>
</protein>
<sequence>MQKLRVIPILILLLCVAVPTAGWASLMNGAHCKRTTPYEAENLPGAGHDTTVQSPEAAHGRGHDASGEPASPGSPNDSNACKCGCNNDVCASSCDGAAAFSRHGRCLLDPGKQIAGSIAPWQLAIAHGRVSLRPPISQN</sequence>
<feature type="region of interest" description="Disordered" evidence="1">
    <location>
        <begin position="40"/>
        <end position="77"/>
    </location>
</feature>
<accession>E6PSB8</accession>
<evidence type="ECO:0000313" key="2">
    <source>
        <dbReference type="EMBL" id="CBH97825.1"/>
    </source>
</evidence>
<evidence type="ECO:0000256" key="1">
    <source>
        <dbReference type="SAM" id="MobiDB-lite"/>
    </source>
</evidence>
<comment type="caution">
    <text evidence="2">The sequence shown here is derived from an EMBL/GenBank/DDBJ whole genome shotgun (WGS) entry which is preliminary data.</text>
</comment>
<dbReference type="EMBL" id="CABM01000048">
    <property type="protein sequence ID" value="CBH97825.1"/>
    <property type="molecule type" value="Genomic_DNA"/>
</dbReference>
<name>E6PSB8_9ZZZZ</name>
<gene>
    <name evidence="2" type="ORF">CARN2_3301</name>
</gene>